<dbReference type="InterPro" id="IPR005467">
    <property type="entry name" value="His_kinase_dom"/>
</dbReference>
<keyword evidence="4" id="KW-1133">Transmembrane helix</keyword>
<evidence type="ECO:0000313" key="7">
    <source>
        <dbReference type="Proteomes" id="UP001220610"/>
    </source>
</evidence>
<dbReference type="InterPro" id="IPR036097">
    <property type="entry name" value="HisK_dim/P_sf"/>
</dbReference>
<evidence type="ECO:0000256" key="4">
    <source>
        <dbReference type="SAM" id="Phobius"/>
    </source>
</evidence>
<dbReference type="Proteomes" id="UP001220610">
    <property type="component" value="Chromosome"/>
</dbReference>
<dbReference type="InterPro" id="IPR015943">
    <property type="entry name" value="WD40/YVTN_repeat-like_dom_sf"/>
</dbReference>
<keyword evidence="4" id="KW-0812">Transmembrane</keyword>
<dbReference type="InterPro" id="IPR013783">
    <property type="entry name" value="Ig-like_fold"/>
</dbReference>
<evidence type="ECO:0000313" key="6">
    <source>
        <dbReference type="EMBL" id="WEK37682.1"/>
    </source>
</evidence>
<dbReference type="Gene3D" id="2.130.10.10">
    <property type="entry name" value="YVTN repeat-like/Quinoprotein amine dehydrogenase"/>
    <property type="match status" value="2"/>
</dbReference>
<evidence type="ECO:0000259" key="5">
    <source>
        <dbReference type="PROSITE" id="PS50109"/>
    </source>
</evidence>
<dbReference type="Gene3D" id="1.10.287.130">
    <property type="match status" value="1"/>
</dbReference>
<protein>
    <recommendedName>
        <fullName evidence="2">histidine kinase</fullName>
        <ecNumber evidence="2">2.7.13.3</ecNumber>
    </recommendedName>
</protein>
<dbReference type="InterPro" id="IPR011044">
    <property type="entry name" value="Quino_amine_DH_bsu"/>
</dbReference>
<dbReference type="EMBL" id="CP119311">
    <property type="protein sequence ID" value="WEK37682.1"/>
    <property type="molecule type" value="Genomic_DNA"/>
</dbReference>
<dbReference type="EC" id="2.7.13.3" evidence="2"/>
<dbReference type="Gene3D" id="2.60.40.10">
    <property type="entry name" value="Immunoglobulins"/>
    <property type="match status" value="1"/>
</dbReference>
<dbReference type="Pfam" id="PF02518">
    <property type="entry name" value="HATPase_c"/>
    <property type="match status" value="1"/>
</dbReference>
<keyword evidence="6" id="KW-0547">Nucleotide-binding</keyword>
<keyword evidence="4" id="KW-0472">Membrane</keyword>
<name>A0AAJ5WY11_9BACT</name>
<dbReference type="SUPFAM" id="SSF50969">
    <property type="entry name" value="YVTN repeat-like/Quinoprotein amine dehydrogenase"/>
    <property type="match status" value="1"/>
</dbReference>
<dbReference type="InterPro" id="IPR036890">
    <property type="entry name" value="HATPase_C_sf"/>
</dbReference>
<dbReference type="GO" id="GO:0000155">
    <property type="term" value="F:phosphorelay sensor kinase activity"/>
    <property type="evidence" value="ECO:0007669"/>
    <property type="project" value="InterPro"/>
</dbReference>
<evidence type="ECO:0000256" key="3">
    <source>
        <dbReference type="ARBA" id="ARBA00022553"/>
    </source>
</evidence>
<proteinExistence type="predicted"/>
<dbReference type="Gene3D" id="3.30.565.10">
    <property type="entry name" value="Histidine kinase-like ATPase, C-terminal domain"/>
    <property type="match status" value="1"/>
</dbReference>
<feature type="domain" description="Histidine kinase" evidence="5">
    <location>
        <begin position="802"/>
        <end position="1011"/>
    </location>
</feature>
<dbReference type="PROSITE" id="PS50109">
    <property type="entry name" value="HIS_KIN"/>
    <property type="match status" value="1"/>
</dbReference>
<accession>A0AAJ5WY11</accession>
<dbReference type="GO" id="GO:0005524">
    <property type="term" value="F:ATP binding"/>
    <property type="evidence" value="ECO:0007669"/>
    <property type="project" value="UniProtKB-KW"/>
</dbReference>
<organism evidence="6 7">
    <name type="scientific">Candidatus Pseudobacter hemicellulosilyticus</name>
    <dbReference type="NCBI Taxonomy" id="3121375"/>
    <lineage>
        <taxon>Bacteria</taxon>
        <taxon>Pseudomonadati</taxon>
        <taxon>Bacteroidota</taxon>
        <taxon>Chitinophagia</taxon>
        <taxon>Chitinophagales</taxon>
        <taxon>Chitinophagaceae</taxon>
        <taxon>Pseudobacter</taxon>
    </lineage>
</organism>
<evidence type="ECO:0000256" key="2">
    <source>
        <dbReference type="ARBA" id="ARBA00012438"/>
    </source>
</evidence>
<dbReference type="SMART" id="SM00387">
    <property type="entry name" value="HATPase_c"/>
    <property type="match status" value="1"/>
</dbReference>
<keyword evidence="3" id="KW-0597">Phosphoprotein</keyword>
<dbReference type="InterPro" id="IPR004358">
    <property type="entry name" value="Sig_transdc_His_kin-like_C"/>
</dbReference>
<evidence type="ECO:0000256" key="1">
    <source>
        <dbReference type="ARBA" id="ARBA00000085"/>
    </source>
</evidence>
<feature type="transmembrane region" description="Helical" evidence="4">
    <location>
        <begin position="732"/>
        <end position="750"/>
    </location>
</feature>
<dbReference type="PANTHER" id="PTHR43547:SF2">
    <property type="entry name" value="HYBRID SIGNAL TRANSDUCTION HISTIDINE KINASE C"/>
    <property type="match status" value="1"/>
</dbReference>
<dbReference type="InterPro" id="IPR003594">
    <property type="entry name" value="HATPase_dom"/>
</dbReference>
<comment type="catalytic activity">
    <reaction evidence="1">
        <text>ATP + protein L-histidine = ADP + protein N-phospho-L-histidine.</text>
        <dbReference type="EC" id="2.7.13.3"/>
    </reaction>
</comment>
<keyword evidence="6" id="KW-0067">ATP-binding</keyword>
<dbReference type="SUPFAM" id="SSF47384">
    <property type="entry name" value="Homodimeric domain of signal transducing histidine kinase"/>
    <property type="match status" value="1"/>
</dbReference>
<sequence length="1012" mass="115014">MKCAGTLILILLYALIPVIACSQRPFYRIINYNNSNGLPQNSVKSIGFDKAGFCWLATEMGLVRFDGRNFKVYEQPQIPGLQTNRVRAILPDTDGQLLATWIDNSFVQLQQGEQHASFTPVYGGPFNGIHSRIGYKVDDAIIDSLGSLLGQEDIWEQFVLDLEDNQIVGLNRKECYVFLNDMLYYLRSGQLLNRVVLKKAKQQYLLLDSICLRLTAGNRVEAWVNGVDITGMKRVEGPLGLDPAFLRGDFRALWCTSGAYVFSGGNLYRLYVKDQRLFSRCVLPSLAIKELHAIAYDPANDCYYLGSHIDGLFIARPIIFDSPDPPLTGVGKGQNYYTQAMLDSNTVYCGNTLFSRTRAARYLDIASDQPSVLQPVGKELLYYGQTPDLCAFNVKRLEKKVLAKLDGKITGMLLWPDTSCLYVSTRNTLFRLENQQLKEKRSLPGKGTISCFVKDESNSFIIGTTKGLYWYNWPKNELSGHLLDSITIRTLHRDENNDLWIGTYDNGFYLFSNDSLTRFPYGPRNSLRSVHAFVEDGRGFFWLTTNNGLFKVSKTELLAYARGSIRDVYYYMFGKADGLPTNEFNGGFQWPYAWFADSMLSLPSLDGLVWFYPHKTKLLFPEHAIYLDKILLNNQELDKQQTSFTLAAGNNLLSLEVTSPYFGNAENILLEYTIEGIRTAWERVPADGRVVVENLPAGEQVILFRKRDGSNYTSYQQLLFRVSVAPFFYQTGWFYTVTILVLLLAVYLYLRWKTIQFRQRALLLEERVATRTSELREVVRQLADSEQALERSNRVKDQVISIVLHDLQSPIRFLDLLGKRIEKTYRQLDQSALAERLRELRNSTSTLYNFTSQFFTWAKSQHGLYAVQKRTVVIQQLFEDTATLYKDILKSRNNELIIYPTALSCYTDPVLLVTILRNLVDNAQKNTSNGVVELQARIMQEQLVISVSDTGVGMDARQINAFFEKEVDARKGGGLGGMLILDLLGKIQGRLEIESQPGAGSEFRIILAYPGH</sequence>
<gene>
    <name evidence="6" type="ORF">P0Y53_09225</name>
</gene>
<dbReference type="PANTHER" id="PTHR43547">
    <property type="entry name" value="TWO-COMPONENT HISTIDINE KINASE"/>
    <property type="match status" value="1"/>
</dbReference>
<dbReference type="PRINTS" id="PR00344">
    <property type="entry name" value="BCTRLSENSOR"/>
</dbReference>
<reference evidence="6" key="1">
    <citation type="submission" date="2023-03" db="EMBL/GenBank/DDBJ databases">
        <title>Andean soil-derived lignocellulolytic bacterial consortium as a source of novel taxa and putative plastic-active enzymes.</title>
        <authorList>
            <person name="Diaz-Garcia L."/>
            <person name="Chuvochina M."/>
            <person name="Feuerriegel G."/>
            <person name="Bunk B."/>
            <person name="Sproer C."/>
            <person name="Streit W.R."/>
            <person name="Rodriguez L.M."/>
            <person name="Overmann J."/>
            <person name="Jimenez D.J."/>
        </authorList>
    </citation>
    <scope>NUCLEOTIDE SEQUENCE</scope>
    <source>
        <strain evidence="6">MAG 7</strain>
    </source>
</reference>
<dbReference type="AlphaFoldDB" id="A0AAJ5WY11"/>
<dbReference type="SUPFAM" id="SSF55874">
    <property type="entry name" value="ATPase domain of HSP90 chaperone/DNA topoisomerase II/histidine kinase"/>
    <property type="match status" value="1"/>
</dbReference>